<name>A0A9Q0N8A2_9DIPT</name>
<dbReference type="InterPro" id="IPR000999">
    <property type="entry name" value="RNase_III_dom"/>
</dbReference>
<dbReference type="SUPFAM" id="SSF54768">
    <property type="entry name" value="dsRNA-binding domain-like"/>
    <property type="match status" value="1"/>
</dbReference>
<dbReference type="SMART" id="SM00535">
    <property type="entry name" value="RIBOc"/>
    <property type="match status" value="2"/>
</dbReference>
<comment type="similarity">
    <text evidence="14 15">Belongs to the helicase family. Dicer subfamily.</text>
</comment>
<organism evidence="22 23">
    <name type="scientific">Pseudolycoriella hygida</name>
    <dbReference type="NCBI Taxonomy" id="35572"/>
    <lineage>
        <taxon>Eukaryota</taxon>
        <taxon>Metazoa</taxon>
        <taxon>Ecdysozoa</taxon>
        <taxon>Arthropoda</taxon>
        <taxon>Hexapoda</taxon>
        <taxon>Insecta</taxon>
        <taxon>Pterygota</taxon>
        <taxon>Neoptera</taxon>
        <taxon>Endopterygota</taxon>
        <taxon>Diptera</taxon>
        <taxon>Nematocera</taxon>
        <taxon>Sciaroidea</taxon>
        <taxon>Sciaridae</taxon>
        <taxon>Pseudolycoriella</taxon>
    </lineage>
</organism>
<dbReference type="InterPro" id="IPR003100">
    <property type="entry name" value="PAZ_dom"/>
</dbReference>
<evidence type="ECO:0000256" key="7">
    <source>
        <dbReference type="ARBA" id="ARBA00022759"/>
    </source>
</evidence>
<dbReference type="Pfam" id="PF03368">
    <property type="entry name" value="Dicer_dimer"/>
    <property type="match status" value="1"/>
</dbReference>
<dbReference type="SMART" id="SM00490">
    <property type="entry name" value="HELICc"/>
    <property type="match status" value="1"/>
</dbReference>
<feature type="domain" description="RNase III" evidence="17">
    <location>
        <begin position="1352"/>
        <end position="1513"/>
    </location>
</feature>
<evidence type="ECO:0000313" key="22">
    <source>
        <dbReference type="EMBL" id="KAJ6645555.1"/>
    </source>
</evidence>
<evidence type="ECO:0000256" key="10">
    <source>
        <dbReference type="ARBA" id="ARBA00022840"/>
    </source>
</evidence>
<dbReference type="Pfam" id="PF20931">
    <property type="entry name" value="Dicer_platform"/>
    <property type="match status" value="1"/>
</dbReference>
<feature type="domain" description="PAZ" evidence="18">
    <location>
        <begin position="830"/>
        <end position="951"/>
    </location>
</feature>
<evidence type="ECO:0000256" key="14">
    <source>
        <dbReference type="ARBA" id="ARBA00035116"/>
    </source>
</evidence>
<evidence type="ECO:0000256" key="1">
    <source>
        <dbReference type="ARBA" id="ARBA00001936"/>
    </source>
</evidence>
<dbReference type="Pfam" id="PF02170">
    <property type="entry name" value="PAZ"/>
    <property type="match status" value="1"/>
</dbReference>
<dbReference type="InterPro" id="IPR027417">
    <property type="entry name" value="P-loop_NTPase"/>
</dbReference>
<feature type="domain" description="RNase III" evidence="17">
    <location>
        <begin position="1139"/>
        <end position="1298"/>
    </location>
</feature>
<dbReference type="SUPFAM" id="SSF69065">
    <property type="entry name" value="RNase III domain-like"/>
    <property type="match status" value="2"/>
</dbReference>
<dbReference type="CDD" id="cd00593">
    <property type="entry name" value="RIBOc"/>
    <property type="match status" value="2"/>
</dbReference>
<dbReference type="GO" id="GO:0005524">
    <property type="term" value="F:ATP binding"/>
    <property type="evidence" value="ECO:0007669"/>
    <property type="project" value="UniProtKB-KW"/>
</dbReference>
<keyword evidence="12" id="KW-0943">RNA-mediated gene silencing</keyword>
<dbReference type="InterPro" id="IPR005034">
    <property type="entry name" value="Dicer_dimerisation"/>
</dbReference>
<keyword evidence="10" id="KW-0067">ATP-binding</keyword>
<evidence type="ECO:0000256" key="16">
    <source>
        <dbReference type="SAM" id="MobiDB-lite"/>
    </source>
</evidence>
<dbReference type="InterPro" id="IPR036389">
    <property type="entry name" value="RNase_III_sf"/>
</dbReference>
<dbReference type="EMBL" id="WJQU01000001">
    <property type="protein sequence ID" value="KAJ6645555.1"/>
    <property type="molecule type" value="Genomic_DNA"/>
</dbReference>
<dbReference type="PROSITE" id="PS51327">
    <property type="entry name" value="DICER_DSRBF"/>
    <property type="match status" value="1"/>
</dbReference>
<dbReference type="Gene3D" id="1.10.1520.10">
    <property type="entry name" value="Ribonuclease III domain"/>
    <property type="match status" value="2"/>
</dbReference>
<dbReference type="PROSITE" id="PS00517">
    <property type="entry name" value="RNASE_3_1"/>
    <property type="match status" value="1"/>
</dbReference>
<dbReference type="PROSITE" id="PS51194">
    <property type="entry name" value="HELICASE_CTER"/>
    <property type="match status" value="1"/>
</dbReference>
<keyword evidence="15" id="KW-0694">RNA-binding</keyword>
<dbReference type="GO" id="GO:0006309">
    <property type="term" value="P:apoptotic DNA fragmentation"/>
    <property type="evidence" value="ECO:0007669"/>
    <property type="project" value="TreeGrafter"/>
</dbReference>
<evidence type="ECO:0000256" key="5">
    <source>
        <dbReference type="ARBA" id="ARBA00022737"/>
    </source>
</evidence>
<evidence type="ECO:0000259" key="18">
    <source>
        <dbReference type="PROSITE" id="PS50821"/>
    </source>
</evidence>
<gene>
    <name evidence="22" type="primary">dicer1</name>
    <name evidence="22" type="ORF">Bhyg_00761</name>
</gene>
<evidence type="ECO:0000256" key="3">
    <source>
        <dbReference type="ARBA" id="ARBA00022722"/>
    </source>
</evidence>
<keyword evidence="8" id="KW-0378">Hydrolase</keyword>
<dbReference type="FunFam" id="1.10.1520.10:FF:000005">
    <property type="entry name" value="Putative endoribonuclease dicer"/>
    <property type="match status" value="1"/>
</dbReference>
<dbReference type="GO" id="GO:0004525">
    <property type="term" value="F:ribonuclease III activity"/>
    <property type="evidence" value="ECO:0007669"/>
    <property type="project" value="UniProtKB-EC"/>
</dbReference>
<evidence type="ECO:0000313" key="23">
    <source>
        <dbReference type="Proteomes" id="UP001151699"/>
    </source>
</evidence>
<feature type="compositionally biased region" description="Basic and acidic residues" evidence="16">
    <location>
        <begin position="1011"/>
        <end position="1020"/>
    </location>
</feature>
<dbReference type="PANTHER" id="PTHR14950:SF37">
    <property type="entry name" value="ENDORIBONUCLEASE DICER"/>
    <property type="match status" value="1"/>
</dbReference>
<dbReference type="GO" id="GO:0031054">
    <property type="term" value="P:pre-miRNA processing"/>
    <property type="evidence" value="ECO:0007669"/>
    <property type="project" value="InterPro"/>
</dbReference>
<dbReference type="Pfam" id="PF00271">
    <property type="entry name" value="Helicase_C"/>
    <property type="match status" value="1"/>
</dbReference>
<keyword evidence="6" id="KW-0547">Nucleotide-binding</keyword>
<dbReference type="CDD" id="cd18034">
    <property type="entry name" value="DEXHc_dicer"/>
    <property type="match status" value="1"/>
</dbReference>
<dbReference type="GO" id="GO:0004530">
    <property type="term" value="F:deoxyribonuclease I activity"/>
    <property type="evidence" value="ECO:0007669"/>
    <property type="project" value="TreeGrafter"/>
</dbReference>
<evidence type="ECO:0000256" key="11">
    <source>
        <dbReference type="ARBA" id="ARBA00022842"/>
    </source>
</evidence>
<sequence>MDLDASEPLKPRLYQEELLMKAKEKNSLICLGTGAGKTYVAILLLCEYSHELEPPYDEDGKRTFFLVPTRPLVKQQASEIVNRTRFTKDDVGQYTGDLNVDFWSKELWLEHLRAKKILVMTRRIFLNMLNAAIIPLTKVNLLIFDEAHHAAPKLKKKGQKKNNDDYNLIMDYIDSKPESEHPRILGLSASLINANTDVSNIKETVSALEKTYKSTCTSVTDPEEVRKYATDPNECIWEFNGTLQSSFTSEEVKMLLDLSAEILFDIDLYNKTNENATNGAPISTNDLLKCTYAIRDMHKLMGPWCAVERCDLFIEEFENYIQVYENANSVFCDILKIINDMLKTVKGLIYYSLYVCGASIRDVLFTFVPNKMKRLLDLLMSYNDPNKNLSGIVFVEQRDTCVTLCKWLQKLAEKDKNFKFLKIDYVVGAALRPGIAYKLTVKTVKQQTETLRRFRVAELNLLIATSILEEGLDVRQCNLVVRYDGVYSYRAWVQSQGRARSKDGEFVVFSDCVEKTKHSLREYRQISHNLQVECQNIGRANKPHSSPYRGEVSEDEKPLVHPITGGRVTLNTAKATVFMYCSRLPSDAYLSLNPYESVKRSHDGFQCIIRLPINSLYTKEIEGPVKLTESKAKDTAYLKVCRILREIDEIDESYIPYTKQSKLRKIMEEFNLTCLTDSDENCPTDGPKPGTVKREQIYLKSSLETIFGNDTPIKPFTPSCLYSVIVEPKSDSNFIGFICSRNVPFDNIVSSFPVYIKNSEFTVSVKTVNTNLTLSSHQLNEIHLFHQIVFHRSLGFERKSLIFNLASPIYVVPLDDSFSIDWNLIQVALTRDNYNAEMNHKDKRTEFVFNKDDYSDALVYRWYKDSQLFEVLKVDTSKSSNSRFCDSNKEYATYIDYYREKYDLKIIHPKLPLLKVDSIGFKSSVKRSVLTKAEKKRKPIDLVPELVVIFPIPRSVYRQYRLLPAVFYRLCQVFHVEQLRERIAREADIGCQSLPANHSWGPLIFDNQPVDRRKRDENKKVSKSVVESDSESDTDVESERSDSTSISTSAGDVASTQVDEMEQKNSAESLFSDCDINELRSKYMDFNVDIYTENMKLQLTHSYGRLNDAPQFEYGNSDNSEYVKKFSMIRKKIHVDDRVKSFDVHVGQSDVVGPSPSLLLQAVTTKNAIDMFDMERLETLGDSFLKLTTSAYFYHKFPVLNEGYLSMLKVNQISNYNLYRLGKKRNLAEYMAAHQFQPRYNWLPPGFLANIDECIVNKKPKGKGAVLSYNKFLSQPISDKRIADCCEALIGAYLLTSGPVGGVKFMNWLGIRITDSDEIDNSNHWLGAARPGQATTDSTNSQIKIRNLSSTLTQFEEYIDYSFRDKCFLVQAMTHVSYHDNTVTDCYQRLEFLGDAVLDYLITRYIFEDPRQFSPGDLTDLRAALTNNAFFGALAVKHKFHLYLKLNSFDLYRLIHSFAEKFNNDVQDDETVYGNFMLLLGEDEVTESDDIDIPKALGDVFESVAGAIYLDSNYSLDAVWRVFYPLMKKEFEEHSKNIPRSPLSLLYEKFPKSVKFSKVESANRRVQVTLTVNHKNSTFTEEGVGKNSYWAKNSAAKRALRRKI</sequence>
<keyword evidence="5" id="KW-0677">Repeat</keyword>
<dbReference type="GO" id="GO:0005737">
    <property type="term" value="C:cytoplasm"/>
    <property type="evidence" value="ECO:0007669"/>
    <property type="project" value="TreeGrafter"/>
</dbReference>
<keyword evidence="13" id="KW-0464">Manganese</keyword>
<dbReference type="GO" id="GO:0046872">
    <property type="term" value="F:metal ion binding"/>
    <property type="evidence" value="ECO:0007669"/>
    <property type="project" value="UniProtKB-KW"/>
</dbReference>
<keyword evidence="3" id="KW-0540">Nuclease</keyword>
<dbReference type="Proteomes" id="UP001151699">
    <property type="component" value="Chromosome A"/>
</dbReference>
<feature type="compositionally biased region" description="Polar residues" evidence="16">
    <location>
        <begin position="1054"/>
        <end position="1067"/>
    </location>
</feature>
<evidence type="ECO:0000256" key="15">
    <source>
        <dbReference type="PROSITE-ProRule" id="PRU00657"/>
    </source>
</evidence>
<feature type="region of interest" description="Disordered" evidence="16">
    <location>
        <begin position="1011"/>
        <end position="1067"/>
    </location>
</feature>
<dbReference type="GO" id="GO:0035194">
    <property type="term" value="P:regulatory ncRNA-mediated post-transcriptional gene silencing"/>
    <property type="evidence" value="ECO:0007669"/>
    <property type="project" value="UniProtKB-ARBA"/>
</dbReference>
<dbReference type="OrthoDB" id="6513042at2759"/>
<dbReference type="GO" id="GO:0005634">
    <property type="term" value="C:nucleus"/>
    <property type="evidence" value="ECO:0007669"/>
    <property type="project" value="TreeGrafter"/>
</dbReference>
<accession>A0A9Q0N8A2</accession>
<keyword evidence="23" id="KW-1185">Reference proteome</keyword>
<evidence type="ECO:0000259" key="20">
    <source>
        <dbReference type="PROSITE" id="PS51194"/>
    </source>
</evidence>
<dbReference type="SUPFAM" id="SSF52540">
    <property type="entry name" value="P-loop containing nucleoside triphosphate hydrolases"/>
    <property type="match status" value="1"/>
</dbReference>
<evidence type="ECO:0000259" key="19">
    <source>
        <dbReference type="PROSITE" id="PS51192"/>
    </source>
</evidence>
<dbReference type="Gene3D" id="3.40.50.300">
    <property type="entry name" value="P-loop containing nucleotide triphosphate hydrolases"/>
    <property type="match status" value="2"/>
</dbReference>
<dbReference type="InterPro" id="IPR044441">
    <property type="entry name" value="DICER_DSRM"/>
</dbReference>
<dbReference type="Gene3D" id="2.170.260.10">
    <property type="entry name" value="paz domain"/>
    <property type="match status" value="1"/>
</dbReference>
<evidence type="ECO:0000256" key="2">
    <source>
        <dbReference type="ARBA" id="ARBA00001946"/>
    </source>
</evidence>
<evidence type="ECO:0000256" key="8">
    <source>
        <dbReference type="ARBA" id="ARBA00022801"/>
    </source>
</evidence>
<dbReference type="PROSITE" id="PS51192">
    <property type="entry name" value="HELICASE_ATP_BIND_1"/>
    <property type="match status" value="1"/>
</dbReference>
<dbReference type="InterPro" id="IPR011545">
    <property type="entry name" value="DEAD/DEAH_box_helicase_dom"/>
</dbReference>
<comment type="cofactor">
    <cofactor evidence="2">
        <name>Mg(2+)</name>
        <dbReference type="ChEBI" id="CHEBI:18420"/>
    </cofactor>
</comment>
<evidence type="ECO:0000256" key="13">
    <source>
        <dbReference type="ARBA" id="ARBA00023211"/>
    </source>
</evidence>
<evidence type="ECO:0000256" key="12">
    <source>
        <dbReference type="ARBA" id="ARBA00023158"/>
    </source>
</evidence>
<dbReference type="Pfam" id="PF00270">
    <property type="entry name" value="DEAD"/>
    <property type="match status" value="1"/>
</dbReference>
<keyword evidence="7" id="KW-0255">Endonuclease</keyword>
<protein>
    <submittedName>
        <fullName evidence="22">Endoribonuclease Dicer</fullName>
    </submittedName>
</protein>
<dbReference type="GO" id="GO:0030422">
    <property type="term" value="P:siRNA processing"/>
    <property type="evidence" value="ECO:0007669"/>
    <property type="project" value="InterPro"/>
</dbReference>
<dbReference type="GO" id="GO:0004386">
    <property type="term" value="F:helicase activity"/>
    <property type="evidence" value="ECO:0007669"/>
    <property type="project" value="UniProtKB-KW"/>
</dbReference>
<proteinExistence type="inferred from homology"/>
<comment type="caution">
    <text evidence="22">The sequence shown here is derived from an EMBL/GenBank/DDBJ whole genome shotgun (WGS) entry which is preliminary data.</text>
</comment>
<keyword evidence="4" id="KW-0479">Metal-binding</keyword>
<dbReference type="Gene3D" id="3.30.160.380">
    <property type="entry name" value="Dicer dimerisation domain"/>
    <property type="match status" value="1"/>
</dbReference>
<dbReference type="Pfam" id="PF00636">
    <property type="entry name" value="Ribonuclease_3"/>
    <property type="match status" value="2"/>
</dbReference>
<feature type="domain" description="Helicase ATP-binding" evidence="19">
    <location>
        <begin position="18"/>
        <end position="195"/>
    </location>
</feature>
<dbReference type="Gene3D" id="3.30.160.20">
    <property type="match status" value="1"/>
</dbReference>
<comment type="cofactor">
    <cofactor evidence="1">
        <name>Mn(2+)</name>
        <dbReference type="ChEBI" id="CHEBI:29035"/>
    </cofactor>
</comment>
<dbReference type="SUPFAM" id="SSF101690">
    <property type="entry name" value="PAZ domain"/>
    <property type="match status" value="1"/>
</dbReference>
<dbReference type="PANTHER" id="PTHR14950">
    <property type="entry name" value="DICER-RELATED"/>
    <property type="match status" value="1"/>
</dbReference>
<evidence type="ECO:0000256" key="6">
    <source>
        <dbReference type="ARBA" id="ARBA00022741"/>
    </source>
</evidence>
<evidence type="ECO:0000256" key="4">
    <source>
        <dbReference type="ARBA" id="ARBA00022723"/>
    </source>
</evidence>
<evidence type="ECO:0000259" key="17">
    <source>
        <dbReference type="PROSITE" id="PS50142"/>
    </source>
</evidence>
<dbReference type="InterPro" id="IPR038248">
    <property type="entry name" value="Dicer_dimer_sf"/>
</dbReference>
<feature type="domain" description="Helicase C-terminal" evidence="20">
    <location>
        <begin position="371"/>
        <end position="538"/>
    </location>
</feature>
<reference evidence="22" key="1">
    <citation type="submission" date="2022-07" db="EMBL/GenBank/DDBJ databases">
        <authorList>
            <person name="Trinca V."/>
            <person name="Uliana J.V.C."/>
            <person name="Torres T.T."/>
            <person name="Ward R.J."/>
            <person name="Monesi N."/>
        </authorList>
    </citation>
    <scope>NUCLEOTIDE SEQUENCE</scope>
    <source>
        <strain evidence="22">HSMRA1968</strain>
        <tissue evidence="22">Whole embryos</tissue>
    </source>
</reference>
<dbReference type="GO" id="GO:0003723">
    <property type="term" value="F:RNA binding"/>
    <property type="evidence" value="ECO:0007669"/>
    <property type="project" value="UniProtKB-UniRule"/>
</dbReference>
<keyword evidence="9" id="KW-0347">Helicase</keyword>
<dbReference type="Pfam" id="PF20932">
    <property type="entry name" value="Dicer_dsRBD"/>
    <property type="match status" value="1"/>
</dbReference>
<dbReference type="SMART" id="SM00949">
    <property type="entry name" value="PAZ"/>
    <property type="match status" value="1"/>
</dbReference>
<dbReference type="InterPro" id="IPR036085">
    <property type="entry name" value="PAZ_dom_sf"/>
</dbReference>
<keyword evidence="11" id="KW-0460">Magnesium</keyword>
<dbReference type="PROSITE" id="PS50821">
    <property type="entry name" value="PAZ"/>
    <property type="match status" value="1"/>
</dbReference>
<dbReference type="InterPro" id="IPR001650">
    <property type="entry name" value="Helicase_C-like"/>
</dbReference>
<evidence type="ECO:0000256" key="9">
    <source>
        <dbReference type="ARBA" id="ARBA00022806"/>
    </source>
</evidence>
<dbReference type="SMART" id="SM00487">
    <property type="entry name" value="DEXDc"/>
    <property type="match status" value="1"/>
</dbReference>
<dbReference type="InterPro" id="IPR048512">
    <property type="entry name" value="Dicer_platform"/>
</dbReference>
<evidence type="ECO:0000259" key="21">
    <source>
        <dbReference type="PROSITE" id="PS51327"/>
    </source>
</evidence>
<dbReference type="PROSITE" id="PS50142">
    <property type="entry name" value="RNASE_3_2"/>
    <property type="match status" value="2"/>
</dbReference>
<feature type="domain" description="Dicer dsRNA-binding fold" evidence="21">
    <location>
        <begin position="573"/>
        <end position="664"/>
    </location>
</feature>
<dbReference type="InterPro" id="IPR014001">
    <property type="entry name" value="Helicase_ATP-bd"/>
</dbReference>